<dbReference type="GO" id="GO:0043565">
    <property type="term" value="F:sequence-specific DNA binding"/>
    <property type="evidence" value="ECO:0007669"/>
    <property type="project" value="InterPro"/>
</dbReference>
<sequence length="295" mass="32675">MSAHTGAMTLRPPAGLELHDLDVPDPGLLPFAAGSFDSIGPLSRADFPHRHSFYELVYVTRGTGTHVVDLAEYRIEPPVLYVVLPGQVHHWERARQLDGWVLLFNEDFLHRHPEDLTLLRTLAGATASRPSHHGHGELVRLLRELTAEYRAGLDGGLGVLQALLHVLLVRALRVAREGGPDGTTAPRAPVHPLAERFNRLIAEPDRTDRSVLALARELGVSAGYLHEVVKEATGRTPARLIREQQTLEAKRLLATTDMTVRQVALAAGFSDPAYFCRFFRREVGRTPGEFRERAG</sequence>
<dbReference type="SMART" id="SM00342">
    <property type="entry name" value="HTH_ARAC"/>
    <property type="match status" value="1"/>
</dbReference>
<dbReference type="Proteomes" id="UP000027178">
    <property type="component" value="Unassembled WGS sequence"/>
</dbReference>
<evidence type="ECO:0000256" key="3">
    <source>
        <dbReference type="ARBA" id="ARBA00023163"/>
    </source>
</evidence>
<dbReference type="InterPro" id="IPR009057">
    <property type="entry name" value="Homeodomain-like_sf"/>
</dbReference>
<dbReference type="Gene3D" id="1.10.10.60">
    <property type="entry name" value="Homeodomain-like"/>
    <property type="match status" value="2"/>
</dbReference>
<feature type="domain" description="HTH araC/xylS-type" evidence="4">
    <location>
        <begin position="195"/>
        <end position="293"/>
    </location>
</feature>
<keyword evidence="1" id="KW-0805">Transcription regulation</keyword>
<dbReference type="PANTHER" id="PTHR43280:SF32">
    <property type="entry name" value="TRANSCRIPTIONAL REGULATORY PROTEIN"/>
    <property type="match status" value="1"/>
</dbReference>
<dbReference type="EMBL" id="JNBY01000126">
    <property type="protein sequence ID" value="KDN82033.1"/>
    <property type="molecule type" value="Genomic_DNA"/>
</dbReference>
<dbReference type="PROSITE" id="PS01124">
    <property type="entry name" value="HTH_ARAC_FAMILY_2"/>
    <property type="match status" value="1"/>
</dbReference>
<evidence type="ECO:0000259" key="4">
    <source>
        <dbReference type="PROSITE" id="PS01124"/>
    </source>
</evidence>
<dbReference type="PRINTS" id="PR00032">
    <property type="entry name" value="HTHARAC"/>
</dbReference>
<dbReference type="SUPFAM" id="SSF46689">
    <property type="entry name" value="Homeodomain-like"/>
    <property type="match status" value="1"/>
</dbReference>
<dbReference type="InterPro" id="IPR020449">
    <property type="entry name" value="Tscrpt_reg_AraC-type_HTH"/>
</dbReference>
<keyword evidence="6" id="KW-1185">Reference proteome</keyword>
<evidence type="ECO:0000313" key="5">
    <source>
        <dbReference type="EMBL" id="KDN82033.1"/>
    </source>
</evidence>
<evidence type="ECO:0000256" key="1">
    <source>
        <dbReference type="ARBA" id="ARBA00023015"/>
    </source>
</evidence>
<gene>
    <name evidence="5" type="ORF">KCH_61870</name>
</gene>
<dbReference type="InterPro" id="IPR003313">
    <property type="entry name" value="AraC-bd"/>
</dbReference>
<dbReference type="SUPFAM" id="SSF51215">
    <property type="entry name" value="Regulatory protein AraC"/>
    <property type="match status" value="1"/>
</dbReference>
<dbReference type="GO" id="GO:0003700">
    <property type="term" value="F:DNA-binding transcription factor activity"/>
    <property type="evidence" value="ECO:0007669"/>
    <property type="project" value="InterPro"/>
</dbReference>
<dbReference type="eggNOG" id="COG2207">
    <property type="taxonomic scope" value="Bacteria"/>
</dbReference>
<reference evidence="5 6" key="1">
    <citation type="submission" date="2014-05" db="EMBL/GenBank/DDBJ databases">
        <title>Draft Genome Sequence of Kitasatospora cheerisanensis KCTC 2395.</title>
        <authorList>
            <person name="Nam D.H."/>
        </authorList>
    </citation>
    <scope>NUCLEOTIDE SEQUENCE [LARGE SCALE GENOMIC DNA]</scope>
    <source>
        <strain evidence="5 6">KCTC 2395</strain>
    </source>
</reference>
<dbReference type="PATRIC" id="fig|1348663.4.peg.5986"/>
<dbReference type="HOGENOM" id="CLU_000445_88_2_11"/>
<dbReference type="InterPro" id="IPR018060">
    <property type="entry name" value="HTH_AraC"/>
</dbReference>
<dbReference type="InterPro" id="IPR037923">
    <property type="entry name" value="HTH-like"/>
</dbReference>
<evidence type="ECO:0000256" key="2">
    <source>
        <dbReference type="ARBA" id="ARBA00023125"/>
    </source>
</evidence>
<organism evidence="5 6">
    <name type="scientific">Kitasatospora cheerisanensis KCTC 2395</name>
    <dbReference type="NCBI Taxonomy" id="1348663"/>
    <lineage>
        <taxon>Bacteria</taxon>
        <taxon>Bacillati</taxon>
        <taxon>Actinomycetota</taxon>
        <taxon>Actinomycetes</taxon>
        <taxon>Kitasatosporales</taxon>
        <taxon>Streptomycetaceae</taxon>
        <taxon>Kitasatospora</taxon>
    </lineage>
</organism>
<keyword evidence="2" id="KW-0238">DNA-binding</keyword>
<protein>
    <submittedName>
        <fullName evidence="5">Putative AraC family transcriptional regulator</fullName>
    </submittedName>
</protein>
<evidence type="ECO:0000313" key="6">
    <source>
        <dbReference type="Proteomes" id="UP000027178"/>
    </source>
</evidence>
<dbReference type="Pfam" id="PF02311">
    <property type="entry name" value="AraC_binding"/>
    <property type="match status" value="1"/>
</dbReference>
<keyword evidence="3" id="KW-0804">Transcription</keyword>
<accession>A0A066YKL9</accession>
<dbReference type="Pfam" id="PF12833">
    <property type="entry name" value="HTH_18"/>
    <property type="match status" value="1"/>
</dbReference>
<comment type="caution">
    <text evidence="5">The sequence shown here is derived from an EMBL/GenBank/DDBJ whole genome shotgun (WGS) entry which is preliminary data.</text>
</comment>
<name>A0A066YKL9_9ACTN</name>
<dbReference type="Gene3D" id="2.60.120.10">
    <property type="entry name" value="Jelly Rolls"/>
    <property type="match status" value="1"/>
</dbReference>
<dbReference type="PANTHER" id="PTHR43280">
    <property type="entry name" value="ARAC-FAMILY TRANSCRIPTIONAL REGULATOR"/>
    <property type="match status" value="1"/>
</dbReference>
<proteinExistence type="predicted"/>
<dbReference type="InterPro" id="IPR014710">
    <property type="entry name" value="RmlC-like_jellyroll"/>
</dbReference>
<dbReference type="AlphaFoldDB" id="A0A066YKL9"/>